<name>A0A9D1NUL6_9FIRM</name>
<dbReference type="Proteomes" id="UP000886723">
    <property type="component" value="Unassembled WGS sequence"/>
</dbReference>
<evidence type="ECO:0000313" key="1">
    <source>
        <dbReference type="EMBL" id="HIV13125.1"/>
    </source>
</evidence>
<reference evidence="1" key="2">
    <citation type="journal article" date="2021" name="PeerJ">
        <title>Extensive microbial diversity within the chicken gut microbiome revealed by metagenomics and culture.</title>
        <authorList>
            <person name="Gilroy R."/>
            <person name="Ravi A."/>
            <person name="Getino M."/>
            <person name="Pursley I."/>
            <person name="Horton D.L."/>
            <person name="Alikhan N.F."/>
            <person name="Baker D."/>
            <person name="Gharbi K."/>
            <person name="Hall N."/>
            <person name="Watson M."/>
            <person name="Adriaenssens E.M."/>
            <person name="Foster-Nyarko E."/>
            <person name="Jarju S."/>
            <person name="Secka A."/>
            <person name="Antonio M."/>
            <person name="Oren A."/>
            <person name="Chaudhuri R.R."/>
            <person name="La Ragione R."/>
            <person name="Hildebrand F."/>
            <person name="Pallen M.J."/>
        </authorList>
    </citation>
    <scope>NUCLEOTIDE SEQUENCE</scope>
    <source>
        <strain evidence="1">ChiBcec2-4451</strain>
    </source>
</reference>
<sequence length="86" mass="10008">MKILPQEKPPDYGKEPKSSVSAVEKDEILSFKSLLLKANNWKIYNRKRPTQGKTLPIPPQCRSKTQWNQSAWRIKPLHTLLNKHDS</sequence>
<dbReference type="AlphaFoldDB" id="A0A9D1NUL6"/>
<reference evidence="1" key="1">
    <citation type="submission" date="2020-10" db="EMBL/GenBank/DDBJ databases">
        <authorList>
            <person name="Gilroy R."/>
        </authorList>
    </citation>
    <scope>NUCLEOTIDE SEQUENCE</scope>
    <source>
        <strain evidence="1">ChiBcec2-4451</strain>
    </source>
</reference>
<accession>A0A9D1NUL6</accession>
<protein>
    <submittedName>
        <fullName evidence="1">Uncharacterized protein</fullName>
    </submittedName>
</protein>
<gene>
    <name evidence="1" type="ORF">IAA63_08330</name>
</gene>
<organism evidence="1 2">
    <name type="scientific">Candidatus Pullilachnospira stercoravium</name>
    <dbReference type="NCBI Taxonomy" id="2840913"/>
    <lineage>
        <taxon>Bacteria</taxon>
        <taxon>Bacillati</taxon>
        <taxon>Bacillota</taxon>
        <taxon>Clostridia</taxon>
        <taxon>Lachnospirales</taxon>
        <taxon>Lachnospiraceae</taxon>
        <taxon>Lachnospiraceae incertae sedis</taxon>
        <taxon>Candidatus Pullilachnospira</taxon>
    </lineage>
</organism>
<comment type="caution">
    <text evidence="1">The sequence shown here is derived from an EMBL/GenBank/DDBJ whole genome shotgun (WGS) entry which is preliminary data.</text>
</comment>
<evidence type="ECO:0000313" key="2">
    <source>
        <dbReference type="Proteomes" id="UP000886723"/>
    </source>
</evidence>
<dbReference type="EMBL" id="DVON01000178">
    <property type="protein sequence ID" value="HIV13125.1"/>
    <property type="molecule type" value="Genomic_DNA"/>
</dbReference>
<proteinExistence type="predicted"/>